<dbReference type="InterPro" id="IPR039761">
    <property type="entry name" value="Bms1/Tsr1"/>
</dbReference>
<feature type="compositionally biased region" description="Polar residues" evidence="7">
    <location>
        <begin position="1"/>
        <end position="13"/>
    </location>
</feature>
<keyword evidence="2" id="KW-0690">Ribosome biogenesis</keyword>
<dbReference type="SMART" id="SM01362">
    <property type="entry name" value="DUF663"/>
    <property type="match status" value="1"/>
</dbReference>
<feature type="domain" description="Bms1-type G" evidence="8">
    <location>
        <begin position="83"/>
        <end position="249"/>
    </location>
</feature>
<comment type="similarity">
    <text evidence="5">Belongs to the TRAFAC class translation factor GTPase superfamily. Bms1-like GTPase family. TSR1 subfamily.</text>
</comment>
<evidence type="ECO:0000256" key="4">
    <source>
        <dbReference type="ARBA" id="ARBA00037087"/>
    </source>
</evidence>
<dbReference type="Pfam" id="PF08142">
    <property type="entry name" value="AARP2CN"/>
    <property type="match status" value="1"/>
</dbReference>
<dbReference type="AlphaFoldDB" id="A0A2P2HX46"/>
<feature type="compositionally biased region" description="Acidic residues" evidence="7">
    <location>
        <begin position="353"/>
        <end position="379"/>
    </location>
</feature>
<evidence type="ECO:0000256" key="3">
    <source>
        <dbReference type="ARBA" id="ARBA00023242"/>
    </source>
</evidence>
<feature type="compositionally biased region" description="Basic residues" evidence="7">
    <location>
        <begin position="14"/>
        <end position="27"/>
    </location>
</feature>
<dbReference type="GO" id="GO:0003924">
    <property type="term" value="F:GTPase activity"/>
    <property type="evidence" value="ECO:0007669"/>
    <property type="project" value="TreeGrafter"/>
</dbReference>
<reference evidence="9" key="1">
    <citation type="journal article" date="2018" name="Biosci. Biotechnol. Biochem.">
        <title>Polysaccharide hydrolase of the hadal zone amphipods Hirondellea gigas.</title>
        <authorList>
            <person name="Kobayashi H."/>
            <person name="Nagahama T."/>
            <person name="Arai W."/>
            <person name="Sasagawa Y."/>
            <person name="Umeda M."/>
            <person name="Hayashi T."/>
            <person name="Nikaido I."/>
            <person name="Watanabe H."/>
            <person name="Oguri K."/>
            <person name="Kitazato H."/>
            <person name="Fujioka K."/>
            <person name="Kido Y."/>
            <person name="Takami H."/>
        </authorList>
    </citation>
    <scope>NUCLEOTIDE SEQUENCE</scope>
    <source>
        <tissue evidence="9">Whole body</tissue>
    </source>
</reference>
<dbReference type="GO" id="GO:0005730">
    <property type="term" value="C:nucleolus"/>
    <property type="evidence" value="ECO:0007669"/>
    <property type="project" value="UniProtKB-SubCell"/>
</dbReference>
<feature type="region of interest" description="Disordered" evidence="7">
    <location>
        <begin position="1"/>
        <end position="30"/>
    </location>
</feature>
<dbReference type="PANTHER" id="PTHR12858">
    <property type="entry name" value="RIBOSOME BIOGENESIS PROTEIN"/>
    <property type="match status" value="1"/>
</dbReference>
<comment type="subcellular location">
    <subcellularLocation>
        <location evidence="1">Nucleus</location>
        <location evidence="1">Nucleolus</location>
    </subcellularLocation>
</comment>
<dbReference type="GO" id="GO:0000462">
    <property type="term" value="P:maturation of SSU-rRNA from tricistronic rRNA transcript (SSU-rRNA, 5.8S rRNA, LSU-rRNA)"/>
    <property type="evidence" value="ECO:0007669"/>
    <property type="project" value="TreeGrafter"/>
</dbReference>
<proteinExistence type="evidence at transcript level"/>
<evidence type="ECO:0000256" key="7">
    <source>
        <dbReference type="SAM" id="MobiDB-lite"/>
    </source>
</evidence>
<evidence type="ECO:0000256" key="1">
    <source>
        <dbReference type="ARBA" id="ARBA00004604"/>
    </source>
</evidence>
<evidence type="ECO:0000259" key="8">
    <source>
        <dbReference type="PROSITE" id="PS51714"/>
    </source>
</evidence>
<dbReference type="EMBL" id="IACF01000592">
    <property type="protein sequence ID" value="LAB66357.1"/>
    <property type="molecule type" value="mRNA"/>
</dbReference>
<feature type="compositionally biased region" description="Acidic residues" evidence="7">
    <location>
        <begin position="416"/>
        <end position="458"/>
    </location>
</feature>
<dbReference type="Pfam" id="PF04950">
    <property type="entry name" value="RIBIOP_C"/>
    <property type="match status" value="1"/>
</dbReference>
<dbReference type="GO" id="GO:0000479">
    <property type="term" value="P:endonucleolytic cleavage of tricistronic rRNA transcript (SSU-rRNA, 5.8S rRNA, LSU-rRNA)"/>
    <property type="evidence" value="ECO:0007669"/>
    <property type="project" value="TreeGrafter"/>
</dbReference>
<dbReference type="SMART" id="SM00785">
    <property type="entry name" value="AARP2CN"/>
    <property type="match status" value="1"/>
</dbReference>
<organism evidence="9">
    <name type="scientific">Hirondellea gigas</name>
    <dbReference type="NCBI Taxonomy" id="1518452"/>
    <lineage>
        <taxon>Eukaryota</taxon>
        <taxon>Metazoa</taxon>
        <taxon>Ecdysozoa</taxon>
        <taxon>Arthropoda</taxon>
        <taxon>Crustacea</taxon>
        <taxon>Multicrustacea</taxon>
        <taxon>Malacostraca</taxon>
        <taxon>Eumalacostraca</taxon>
        <taxon>Peracarida</taxon>
        <taxon>Amphipoda</taxon>
        <taxon>Amphilochidea</taxon>
        <taxon>Lysianassida</taxon>
        <taxon>Lysianassidira</taxon>
        <taxon>Lysianassoidea</taxon>
        <taxon>Lysianassidae</taxon>
        <taxon>Hirondellea</taxon>
    </lineage>
</organism>
<keyword evidence="3" id="KW-0539">Nucleus</keyword>
<accession>A0A2P2HX46</accession>
<evidence type="ECO:0000313" key="9">
    <source>
        <dbReference type="EMBL" id="LAB66357.1"/>
    </source>
</evidence>
<evidence type="ECO:0000256" key="2">
    <source>
        <dbReference type="ARBA" id="ARBA00022517"/>
    </source>
</evidence>
<comment type="function">
    <text evidence="4">Required during maturation of the 40S ribosomal subunit in the nucleolus.</text>
</comment>
<name>A0A2P2HX46_9CRUS</name>
<evidence type="ECO:0000256" key="6">
    <source>
        <dbReference type="ARBA" id="ARBA00040070"/>
    </source>
</evidence>
<feature type="region of interest" description="Disordered" evidence="7">
    <location>
        <begin position="339"/>
        <end position="386"/>
    </location>
</feature>
<dbReference type="GO" id="GO:0034511">
    <property type="term" value="F:U3 snoRNA binding"/>
    <property type="evidence" value="ECO:0007669"/>
    <property type="project" value="TreeGrafter"/>
</dbReference>
<dbReference type="InterPro" id="IPR030387">
    <property type="entry name" value="G_Bms1/Tsr1_dom"/>
</dbReference>
<protein>
    <recommendedName>
        <fullName evidence="6">Pre-rRNA-processing protein TSR1 homolog</fullName>
    </recommendedName>
</protein>
<dbReference type="PROSITE" id="PS51714">
    <property type="entry name" value="G_BMS1"/>
    <property type="match status" value="1"/>
</dbReference>
<dbReference type="PANTHER" id="PTHR12858:SF1">
    <property type="entry name" value="PRE-RRNA-PROCESSING PROTEIN TSR1 HOMOLOG"/>
    <property type="match status" value="1"/>
</dbReference>
<dbReference type="GO" id="GO:0005525">
    <property type="term" value="F:GTP binding"/>
    <property type="evidence" value="ECO:0007669"/>
    <property type="project" value="TreeGrafter"/>
</dbReference>
<dbReference type="InterPro" id="IPR012948">
    <property type="entry name" value="AARP2CN"/>
</dbReference>
<feature type="region of interest" description="Disordered" evidence="7">
    <location>
        <begin position="416"/>
        <end position="476"/>
    </location>
</feature>
<dbReference type="InterPro" id="IPR007034">
    <property type="entry name" value="BMS1_TSR1_C"/>
</dbReference>
<sequence length="849" mass="96775">MAQSGHRPTTLKQQNKKHNKLGHKSKGQVRALTQGRQCLQSISRKAKHELARHERRNQVNVVRSEKRAKVLSQKRKLGTDAQPPFLACVVMLSQDINPRAVLLALTGADSTAVVTNSSTGNTHVSCTRFKQRYTFVVPPMDDLYAILDTAKVCSTLLVVWPCCDRDEEVLGEEQQKLLSCIKAQGLPTPVHVTLGYKEMAMKRQTAALRNLLFEVRHYFPGEEKVNVHELDKPIDALMCLRQVGAQKQRSLFYRDHRPHILAEKIRYEEDKDSASTGTLLVTGYLRGVPLSVNNLVHIPGWGDYQLSKVVSHEQDPHPLVLNHNANVIESADIELFPDPEEQESTASIREVVSDESDDSGADDDGDEDLDSSDGSDDDSDASKSVKSLTSIPVRKAKIPGATSSYQAAWMIDNEAYDDDDSDYDDADSDERDEFDAPEAAVDDDSVCGGDDDDDDDDSMSVTSGSEFGTADDTYDEKIDYNDEMDEYERIRDCRDDLEFPDEIDTPRDVLARERFAKYRGLESFKTSPWDLNENLPDEYKKIFHIPKFNIFRKRVLAVEQDREGGIRPGQYVTLHIKNVEKYFYQDFVQSRSPLVVFGLMLHEQRMAVVNMVLKSHPVAHTRPIKSKDRLLFHVGFRRFENKPIFSEHTAGDKQKFCRYFHPGETVVASVYAPVTYPPASVLVFRQLSGGRQELVATGSVYSVDANRCILKRQILSGHPFKIHKRSAVIRYMFFDRDDIIWFRPIELRTKWGRKGKIKEALGTHGHMKCQFNRQLKSQDTILLNLYKRVFPKWTYNTCVDRPCPMYSQAIFEDDESEEDEEQAKKILMKRDALLMPPPSKKPKKVHFTS</sequence>
<dbReference type="Pfam" id="PF22298">
    <property type="entry name" value="Tsr1_G-like"/>
    <property type="match status" value="1"/>
</dbReference>
<evidence type="ECO:0000256" key="5">
    <source>
        <dbReference type="ARBA" id="ARBA00038288"/>
    </source>
</evidence>
<dbReference type="GO" id="GO:0030688">
    <property type="term" value="C:preribosome, small subunit precursor"/>
    <property type="evidence" value="ECO:0007669"/>
    <property type="project" value="TreeGrafter"/>
</dbReference>